<name>A0A8R1ICY3_CAEJA</name>
<dbReference type="GO" id="GO:0003676">
    <property type="term" value="F:nucleic acid binding"/>
    <property type="evidence" value="ECO:0007669"/>
    <property type="project" value="InterPro"/>
</dbReference>
<protein>
    <submittedName>
        <fullName evidence="1">Uncharacterized protein</fullName>
    </submittedName>
</protein>
<accession>A0A8R1ICY3</accession>
<dbReference type="Proteomes" id="UP000005237">
    <property type="component" value="Unassembled WGS sequence"/>
</dbReference>
<dbReference type="Gene3D" id="3.30.420.10">
    <property type="entry name" value="Ribonuclease H-like superfamily/Ribonuclease H"/>
    <property type="match status" value="1"/>
</dbReference>
<evidence type="ECO:0000313" key="1">
    <source>
        <dbReference type="EnsemblMetazoa" id="CJA32273.1"/>
    </source>
</evidence>
<proteinExistence type="predicted"/>
<keyword evidence="2" id="KW-1185">Reference proteome</keyword>
<organism evidence="1 2">
    <name type="scientific">Caenorhabditis japonica</name>
    <dbReference type="NCBI Taxonomy" id="281687"/>
    <lineage>
        <taxon>Eukaryota</taxon>
        <taxon>Metazoa</taxon>
        <taxon>Ecdysozoa</taxon>
        <taxon>Nematoda</taxon>
        <taxon>Chromadorea</taxon>
        <taxon>Rhabditida</taxon>
        <taxon>Rhabditina</taxon>
        <taxon>Rhabditomorpha</taxon>
        <taxon>Rhabditoidea</taxon>
        <taxon>Rhabditidae</taxon>
        <taxon>Peloderinae</taxon>
        <taxon>Caenorhabditis</taxon>
    </lineage>
</organism>
<reference evidence="2" key="1">
    <citation type="submission" date="2010-08" db="EMBL/GenBank/DDBJ databases">
        <authorList>
            <consortium name="Caenorhabditis japonica Sequencing Consortium"/>
            <person name="Wilson R.K."/>
        </authorList>
    </citation>
    <scope>NUCLEOTIDE SEQUENCE [LARGE SCALE GENOMIC DNA]</scope>
    <source>
        <strain evidence="2">DF5081</strain>
    </source>
</reference>
<dbReference type="InterPro" id="IPR036397">
    <property type="entry name" value="RNaseH_sf"/>
</dbReference>
<dbReference type="EnsemblMetazoa" id="CJA32273.1">
    <property type="protein sequence ID" value="CJA32273.1"/>
    <property type="gene ID" value="WBGene00208120"/>
</dbReference>
<dbReference type="AlphaFoldDB" id="A0A8R1ICY3"/>
<sequence length="88" mass="10308">MKEGIFWSNAIIRHPLEATGKKIADEHVLGEIEKERFKNKTAKNCTKKFEQLKEEWTKIRLQTLTNLIESMQRRCEAVLKAKGMATKY</sequence>
<evidence type="ECO:0000313" key="2">
    <source>
        <dbReference type="Proteomes" id="UP000005237"/>
    </source>
</evidence>
<reference evidence="1" key="2">
    <citation type="submission" date="2022-06" db="UniProtKB">
        <authorList>
            <consortium name="EnsemblMetazoa"/>
        </authorList>
    </citation>
    <scope>IDENTIFICATION</scope>
    <source>
        <strain evidence="1">DF5081</strain>
    </source>
</reference>